<evidence type="ECO:0000313" key="3">
    <source>
        <dbReference type="Proteomes" id="UP000017667"/>
    </source>
</evidence>
<name>N9GSE4_ACIHA</name>
<dbReference type="EMBL" id="APQQ01000012">
    <property type="protein sequence ID" value="ENW20141.1"/>
    <property type="molecule type" value="Genomic_DNA"/>
</dbReference>
<dbReference type="HOGENOM" id="CLU_135561_1_0_6"/>
<sequence length="137" mass="15857">MNIVLSIKPQFTNLILDGSKTIEMRTKIGKNFINGATIIIYSSTPIKAIVATAKINQIQILKKNEITEEHLKKICISEQYFNDYMQEKENCYLIEIKHVKKLDTPLYLKDLRKLGFTAPQSFCYAKECVQNLIDRQL</sequence>
<keyword evidence="3" id="KW-1185">Reference proteome</keyword>
<evidence type="ECO:0000259" key="1">
    <source>
        <dbReference type="Pfam" id="PF04266"/>
    </source>
</evidence>
<dbReference type="InterPro" id="IPR007374">
    <property type="entry name" value="ASCH_domain"/>
</dbReference>
<dbReference type="Proteomes" id="UP000017667">
    <property type="component" value="Unassembled WGS sequence"/>
</dbReference>
<dbReference type="InterPro" id="IPR015947">
    <property type="entry name" value="PUA-like_sf"/>
</dbReference>
<accession>N9GSE4</accession>
<organism evidence="2 3">
    <name type="scientific">Acinetobacter haemolyticus CIP 64.3 = MTCC 9819</name>
    <dbReference type="NCBI Taxonomy" id="1217659"/>
    <lineage>
        <taxon>Bacteria</taxon>
        <taxon>Pseudomonadati</taxon>
        <taxon>Pseudomonadota</taxon>
        <taxon>Gammaproteobacteria</taxon>
        <taxon>Moraxellales</taxon>
        <taxon>Moraxellaceae</taxon>
        <taxon>Acinetobacter</taxon>
    </lineage>
</organism>
<dbReference type="PATRIC" id="fig|1217659.3.peg.605"/>
<comment type="caution">
    <text evidence="2">The sequence shown here is derived from an EMBL/GenBank/DDBJ whole genome shotgun (WGS) entry which is preliminary data.</text>
</comment>
<dbReference type="SUPFAM" id="SSF88697">
    <property type="entry name" value="PUA domain-like"/>
    <property type="match status" value="1"/>
</dbReference>
<feature type="domain" description="ASCH" evidence="1">
    <location>
        <begin position="5"/>
        <end position="97"/>
    </location>
</feature>
<dbReference type="Gene3D" id="2.30.130.30">
    <property type="entry name" value="Hypothetical protein"/>
    <property type="match status" value="1"/>
</dbReference>
<dbReference type="Pfam" id="PF04266">
    <property type="entry name" value="ASCH"/>
    <property type="match status" value="1"/>
</dbReference>
<dbReference type="RefSeq" id="WP_005086921.1">
    <property type="nucleotide sequence ID" value="NZ_ASYX01000149.1"/>
</dbReference>
<dbReference type="AlphaFoldDB" id="N9GSE4"/>
<evidence type="ECO:0000313" key="2">
    <source>
        <dbReference type="EMBL" id="ENW20141.1"/>
    </source>
</evidence>
<gene>
    <name evidence="2" type="ORF">F927_00617</name>
</gene>
<proteinExistence type="predicted"/>
<reference evidence="2 3" key="1">
    <citation type="submission" date="2013-02" db="EMBL/GenBank/DDBJ databases">
        <title>The Genome Sequence of Acinetobacter haemolyticus CIP 64.3.</title>
        <authorList>
            <consortium name="The Broad Institute Genome Sequencing Platform"/>
            <consortium name="The Broad Institute Genome Sequencing Center for Infectious Disease"/>
            <person name="Cerqueira G."/>
            <person name="Feldgarden M."/>
            <person name="Courvalin P."/>
            <person name="Perichon B."/>
            <person name="Grillot-Courvalin C."/>
            <person name="Clermont D."/>
            <person name="Rocha E."/>
            <person name="Yoon E.-J."/>
            <person name="Nemec A."/>
            <person name="Walker B."/>
            <person name="Young S.K."/>
            <person name="Zeng Q."/>
            <person name="Gargeya S."/>
            <person name="Fitzgerald M."/>
            <person name="Haas B."/>
            <person name="Abouelleil A."/>
            <person name="Alvarado L."/>
            <person name="Arachchi H.M."/>
            <person name="Berlin A.M."/>
            <person name="Chapman S.B."/>
            <person name="Dewar J."/>
            <person name="Goldberg J."/>
            <person name="Griggs A."/>
            <person name="Gujja S."/>
            <person name="Hansen M."/>
            <person name="Howarth C."/>
            <person name="Imamovic A."/>
            <person name="Larimer J."/>
            <person name="McCowan C."/>
            <person name="Murphy C."/>
            <person name="Neiman D."/>
            <person name="Pearson M."/>
            <person name="Priest M."/>
            <person name="Roberts A."/>
            <person name="Saif S."/>
            <person name="Shea T."/>
            <person name="Sisk P."/>
            <person name="Sykes S."/>
            <person name="Wortman J."/>
            <person name="Nusbaum C."/>
            <person name="Birren B."/>
        </authorList>
    </citation>
    <scope>NUCLEOTIDE SEQUENCE [LARGE SCALE GENOMIC DNA]</scope>
    <source>
        <strain evidence="2 3">CIP 64.3</strain>
    </source>
</reference>
<protein>
    <recommendedName>
        <fullName evidence="1">ASCH domain-containing protein</fullName>
    </recommendedName>
</protein>